<evidence type="ECO:0000256" key="3">
    <source>
        <dbReference type="PROSITE-ProRule" id="PRU00023"/>
    </source>
</evidence>
<dbReference type="InterPro" id="IPR036770">
    <property type="entry name" value="Ankyrin_rpt-contain_sf"/>
</dbReference>
<comment type="caution">
    <text evidence="5">The sequence shown here is derived from an EMBL/GenBank/DDBJ whole genome shotgun (WGS) entry which is preliminary data.</text>
</comment>
<dbReference type="PROSITE" id="PS50011">
    <property type="entry name" value="PROTEIN_KINASE_DOM"/>
    <property type="match status" value="1"/>
</dbReference>
<dbReference type="Gene3D" id="1.25.40.20">
    <property type="entry name" value="Ankyrin repeat-containing domain"/>
    <property type="match status" value="2"/>
</dbReference>
<dbReference type="GO" id="GO:0005524">
    <property type="term" value="F:ATP binding"/>
    <property type="evidence" value="ECO:0007669"/>
    <property type="project" value="InterPro"/>
</dbReference>
<evidence type="ECO:0000256" key="2">
    <source>
        <dbReference type="ARBA" id="ARBA00023043"/>
    </source>
</evidence>
<dbReference type="AlphaFoldDB" id="A0A3M2SCD7"/>
<dbReference type="GO" id="GO:0004672">
    <property type="term" value="F:protein kinase activity"/>
    <property type="evidence" value="ECO:0007669"/>
    <property type="project" value="InterPro"/>
</dbReference>
<sequence>MPVISSFVREPETDGLNIDLACLDLDNVDKTIEDDSFGLTAPPETLSLVSFVDTLGVKQENLGDIKLAASRGRPEPGYSGPAFGQLPSEYIIGTGVSSTVMLLTPPEDIQPSTTLVAYKRYTSAHDGPPSDKKIYHWLWHELTALCHPALRAHENICKLKHIAWEDTSVLPILGLEFAHFGTLEDCLQDLRSYSSVARKSHLSLDIALGVAAIHSAGLVHGDLKPRNILVTRHPSRDVVAQISDLTGVAAASSYGATEFAIGTPTWQSPEALRRHQDTNWQLADVYSFGMVVATVWSAEGFIPPGGTFLDPHMQYQFDTDTKRRFIESVKLMPDEDEGIVSTLCRHQQNRKQMQDVLTDCFLPWAQAVGRDTPHLSTTATKNQPSPAFWNDNLVNAINVEYSSLTHRSAAFQANFFRTLLAAGEEIKKSLPVDKLADLEEHTPYRGEELSRHISLIRSNIRPQSHRTQRIASALRSLSSSYIWGRGVDVDEQVGLEWYALAARLGNPLDQFMFCLLEEIAERRLSLELPRKLWCAIAMFDHGDVAASKYLKDNYPGLYESVEMSARMNRWSIANRLYISAMGEPNLQMGSSNVEIVRQRLDPYSVYGEDQRTALHLCAMAGEKASIEYLLLEKQANINATTTANETPIFHAVRGGNLQVAKYLCHQGAETHHINKYGLTIFHLLPLMDDSDAAELAPLLMPGGAKLTAENFEHPWDPRLFPLRAIGIPLFWAALKCRHELFEKLLSLHCTIGDRLSIPDYKTLIYVLSICHHYDMLSLVVKAEPDLVDKDLQAASLTSLAQLWLWKGLGIENLGPGLTHSPGSPTLGPTQCTLALRLSMEQGQSFNLFRHIYHKKDFPQARLATGKALLSLGANPALLQAPARVITLYHAISDKDTDLFKLFIDNFRSKGVDPLPILSDLDSFDGYTALHRAIYHDAGDIFLFLLKTFPSLVNIPTRNGFTPLHSAAMKTWPGYARELLSHDANPYAEVDDGFTPFEQALGMNPDSESAKEIADLIYRNSERYRLLGPSQEGKGLTAFDSLLLCRKLTADRVEWLVQKCGKLSSYRTLSLQKPIFEYLDTWKALPSHKVANAQNAAVLETLVKTFSTEINDYDYIGENTRRTPLQLAASREDNVMETTRHNGLSMVSTLQEFMILDSTYAMATGQRGQPGHYVQPAPEPPSGFGGQLQTKLKEGWENWKSTL</sequence>
<dbReference type="GO" id="GO:0005737">
    <property type="term" value="C:cytoplasm"/>
    <property type="evidence" value="ECO:0007669"/>
    <property type="project" value="TreeGrafter"/>
</dbReference>
<dbReference type="Pfam" id="PF00023">
    <property type="entry name" value="Ank"/>
    <property type="match status" value="1"/>
</dbReference>
<feature type="domain" description="Protein kinase" evidence="4">
    <location>
        <begin position="86"/>
        <end position="362"/>
    </location>
</feature>
<dbReference type="OrthoDB" id="5106200at2759"/>
<dbReference type="PANTHER" id="PTHR24198">
    <property type="entry name" value="ANKYRIN REPEAT AND PROTEIN KINASE DOMAIN-CONTAINING PROTEIN"/>
    <property type="match status" value="1"/>
</dbReference>
<dbReference type="SMART" id="SM00220">
    <property type="entry name" value="S_TKc"/>
    <property type="match status" value="1"/>
</dbReference>
<dbReference type="PROSITE" id="PS50088">
    <property type="entry name" value="ANK_REPEAT"/>
    <property type="match status" value="2"/>
</dbReference>
<dbReference type="STRING" id="2010991.A0A3M2SCD7"/>
<dbReference type="EMBL" id="NKUJ01000069">
    <property type="protein sequence ID" value="RMJ15218.1"/>
    <property type="molecule type" value="Genomic_DNA"/>
</dbReference>
<dbReference type="SUPFAM" id="SSF56112">
    <property type="entry name" value="Protein kinase-like (PK-like)"/>
    <property type="match status" value="1"/>
</dbReference>
<keyword evidence="1" id="KW-0677">Repeat</keyword>
<gene>
    <name evidence="5" type="ORF">CDV36_005121</name>
</gene>
<dbReference type="SMART" id="SM00248">
    <property type="entry name" value="ANK"/>
    <property type="match status" value="7"/>
</dbReference>
<organism evidence="5 6">
    <name type="scientific">Fusarium kuroshium</name>
    <dbReference type="NCBI Taxonomy" id="2010991"/>
    <lineage>
        <taxon>Eukaryota</taxon>
        <taxon>Fungi</taxon>
        <taxon>Dikarya</taxon>
        <taxon>Ascomycota</taxon>
        <taxon>Pezizomycotina</taxon>
        <taxon>Sordariomycetes</taxon>
        <taxon>Hypocreomycetidae</taxon>
        <taxon>Hypocreales</taxon>
        <taxon>Nectriaceae</taxon>
        <taxon>Fusarium</taxon>
        <taxon>Fusarium solani species complex</taxon>
    </lineage>
</organism>
<proteinExistence type="predicted"/>
<dbReference type="InterPro" id="IPR011009">
    <property type="entry name" value="Kinase-like_dom_sf"/>
</dbReference>
<dbReference type="Pfam" id="PF12796">
    <property type="entry name" value="Ank_2"/>
    <property type="match status" value="1"/>
</dbReference>
<dbReference type="InterPro" id="IPR002110">
    <property type="entry name" value="Ankyrin_rpt"/>
</dbReference>
<dbReference type="InterPro" id="IPR000719">
    <property type="entry name" value="Prot_kinase_dom"/>
</dbReference>
<evidence type="ECO:0000313" key="6">
    <source>
        <dbReference type="Proteomes" id="UP000277212"/>
    </source>
</evidence>
<accession>A0A3M2SCD7</accession>
<dbReference type="Pfam" id="PF00069">
    <property type="entry name" value="Pkinase"/>
    <property type="match status" value="1"/>
</dbReference>
<dbReference type="Proteomes" id="UP000277212">
    <property type="component" value="Unassembled WGS sequence"/>
</dbReference>
<dbReference type="PROSITE" id="PS00108">
    <property type="entry name" value="PROTEIN_KINASE_ST"/>
    <property type="match status" value="1"/>
</dbReference>
<keyword evidence="6" id="KW-1185">Reference proteome</keyword>
<feature type="repeat" description="ANK" evidence="3">
    <location>
        <begin position="643"/>
        <end position="675"/>
    </location>
</feature>
<keyword evidence="2 3" id="KW-0040">ANK repeat</keyword>
<evidence type="ECO:0000256" key="1">
    <source>
        <dbReference type="ARBA" id="ARBA00022737"/>
    </source>
</evidence>
<feature type="repeat" description="ANK" evidence="3">
    <location>
        <begin position="609"/>
        <end position="642"/>
    </location>
</feature>
<name>A0A3M2SCD7_9HYPO</name>
<dbReference type="SUPFAM" id="SSF48403">
    <property type="entry name" value="Ankyrin repeat"/>
    <property type="match status" value="2"/>
</dbReference>
<evidence type="ECO:0000259" key="4">
    <source>
        <dbReference type="PROSITE" id="PS50011"/>
    </source>
</evidence>
<evidence type="ECO:0000313" key="5">
    <source>
        <dbReference type="EMBL" id="RMJ15218.1"/>
    </source>
</evidence>
<dbReference type="InterPro" id="IPR008271">
    <property type="entry name" value="Ser/Thr_kinase_AS"/>
</dbReference>
<dbReference type="PANTHER" id="PTHR24198:SF188">
    <property type="entry name" value="ANKYRIN REPEAT DOMAIN 55"/>
    <property type="match status" value="1"/>
</dbReference>
<dbReference type="Gene3D" id="1.10.510.10">
    <property type="entry name" value="Transferase(Phosphotransferase) domain 1"/>
    <property type="match status" value="1"/>
</dbReference>
<reference evidence="5 6" key="1">
    <citation type="submission" date="2017-06" db="EMBL/GenBank/DDBJ databases">
        <title>Comparative genomic analysis of Ambrosia Fusariam Clade fungi.</title>
        <authorList>
            <person name="Stajich J.E."/>
            <person name="Carrillo J."/>
            <person name="Kijimoto T."/>
            <person name="Eskalen A."/>
            <person name="O'Donnell K."/>
            <person name="Kasson M."/>
        </authorList>
    </citation>
    <scope>NUCLEOTIDE SEQUENCE [LARGE SCALE GENOMIC DNA]</scope>
    <source>
        <strain evidence="5">UCR3666</strain>
    </source>
</reference>
<protein>
    <recommendedName>
        <fullName evidence="4">Protein kinase domain-containing protein</fullName>
    </recommendedName>
</protein>